<feature type="compositionally biased region" description="Low complexity" evidence="1">
    <location>
        <begin position="816"/>
        <end position="832"/>
    </location>
</feature>
<proteinExistence type="predicted"/>
<feature type="region of interest" description="Disordered" evidence="1">
    <location>
        <begin position="730"/>
        <end position="776"/>
    </location>
</feature>
<dbReference type="AlphaFoldDB" id="A0A9P6G1H3"/>
<dbReference type="Proteomes" id="UP000780801">
    <property type="component" value="Unassembled WGS sequence"/>
</dbReference>
<dbReference type="InterPro" id="IPR019412">
    <property type="entry name" value="IML2/TPR_39"/>
</dbReference>
<feature type="region of interest" description="Disordered" evidence="1">
    <location>
        <begin position="816"/>
        <end position="863"/>
    </location>
</feature>
<dbReference type="OrthoDB" id="43460at2759"/>
<organism evidence="2 3">
    <name type="scientific">Lunasporangiospora selenospora</name>
    <dbReference type="NCBI Taxonomy" id="979761"/>
    <lineage>
        <taxon>Eukaryota</taxon>
        <taxon>Fungi</taxon>
        <taxon>Fungi incertae sedis</taxon>
        <taxon>Mucoromycota</taxon>
        <taxon>Mortierellomycotina</taxon>
        <taxon>Mortierellomycetes</taxon>
        <taxon>Mortierellales</taxon>
        <taxon>Mortierellaceae</taxon>
        <taxon>Lunasporangiospora</taxon>
    </lineage>
</organism>
<feature type="compositionally biased region" description="Polar residues" evidence="1">
    <location>
        <begin position="1"/>
        <end position="22"/>
    </location>
</feature>
<dbReference type="Pfam" id="PF10300">
    <property type="entry name" value="Iml2-TPR_39"/>
    <property type="match status" value="2"/>
</dbReference>
<feature type="compositionally biased region" description="Polar residues" evidence="1">
    <location>
        <begin position="301"/>
        <end position="319"/>
    </location>
</feature>
<evidence type="ECO:0000313" key="3">
    <source>
        <dbReference type="Proteomes" id="UP000780801"/>
    </source>
</evidence>
<dbReference type="EMBL" id="JAABOA010000256">
    <property type="protein sequence ID" value="KAF9585091.1"/>
    <property type="molecule type" value="Genomic_DNA"/>
</dbReference>
<accession>A0A9P6G1H3</accession>
<evidence type="ECO:0000256" key="1">
    <source>
        <dbReference type="SAM" id="MobiDB-lite"/>
    </source>
</evidence>
<protein>
    <submittedName>
        <fullName evidence="2">Uncharacterized protein</fullName>
    </submittedName>
</protein>
<dbReference type="GO" id="GO:0005829">
    <property type="term" value="C:cytosol"/>
    <property type="evidence" value="ECO:0007669"/>
    <property type="project" value="TreeGrafter"/>
</dbReference>
<feature type="compositionally biased region" description="Basic and acidic residues" evidence="1">
    <location>
        <begin position="854"/>
        <end position="863"/>
    </location>
</feature>
<comment type="caution">
    <text evidence="2">The sequence shown here is derived from an EMBL/GenBank/DDBJ whole genome shotgun (WGS) entry which is preliminary data.</text>
</comment>
<sequence>MHTYDSLQPNINPSRRTPSLPQQPKKPVPNWHLLVRPAMSDANPRKSNLEKLLDEDLAELRIAMDLFLNSRMNQAEELVMSRARQKPDSMYYQLGVALLMALRAILTFHPDKIEQAMKAFDATLKIANQHRKPASSVVGLSTVKSIGSWVIGNIGAGSFRGMTRLEKHAELVYAEATVLRAGFSVLYYQDFWSLFEESFSLRSAFAVFNGLKSHFDQVEQELKAGGDITEHYLDEHLVTGLIFAASLFNIAISFFPDTIIKLLQFVGFPADRDWGLGLLNTAGMWSHEAPEKSHTDGSVKGMTTSENGTNSNDNGNEGSATELKERLSSYTNEGLRRQICDMAPIAIHLIAASFVPFRHVDYSFAEKINNYNLHKYPESMFFQFLKARHAQVNTRLDDAIAIHEAIEVEQEWRNLKHACTFEQLMCAMMESNHDLACSKSRILLRESNWSKTIFRYLAAITTMCRGQSKEEKRVPELMKKVEPGMQKFCGVEVFPETYCARKANRYLKEGHLILADYDFLVLWNGFEMMPLKSLRVALSNIMQEVQRLEALLPPSMASISERPLPKGDYTIEAASKLWGSFLSSTVGVHALTKADRVEGYDHYYDDLCIAHYLLGLVAKHIAFFPEEVFDEDMGTMALRSFKTVFRYAPYIKDDTYAYYLSHFHVGQILMDQGLLNEAEEKFKYLLSTIHPTLMSLPALIAGKNRNSLEVIVLAKAHAAMYLLNEDRANAGGDAESSHGEGVRSHSAYPSSAHLPASKTSSSVQVDKTNQPSPVPASSYLATMFRGMGFNASRGNVDAVSSVGEDESESALDSLSLNSASSVSSNKSIPPSVNLVGQGSPTKSQHNFTSFPTVEVRHEREQEV</sequence>
<feature type="region of interest" description="Disordered" evidence="1">
    <location>
        <begin position="288"/>
        <end position="320"/>
    </location>
</feature>
<dbReference type="PANTHER" id="PTHR31859:SF1">
    <property type="entry name" value="TETRATRICOPEPTIDE REPEAT PROTEIN 39C"/>
    <property type="match status" value="1"/>
</dbReference>
<dbReference type="GO" id="GO:0005741">
    <property type="term" value="C:mitochondrial outer membrane"/>
    <property type="evidence" value="ECO:0007669"/>
    <property type="project" value="TreeGrafter"/>
</dbReference>
<gene>
    <name evidence="2" type="ORF">BGW38_003934</name>
</gene>
<dbReference type="PANTHER" id="PTHR31859">
    <property type="entry name" value="TETRATRICOPEPTIDE REPEAT PROTEIN 39 FAMILY MEMBER"/>
    <property type="match status" value="1"/>
</dbReference>
<keyword evidence="3" id="KW-1185">Reference proteome</keyword>
<evidence type="ECO:0000313" key="2">
    <source>
        <dbReference type="EMBL" id="KAF9585091.1"/>
    </source>
</evidence>
<feature type="compositionally biased region" description="Basic and acidic residues" evidence="1">
    <location>
        <begin position="288"/>
        <end position="297"/>
    </location>
</feature>
<feature type="region of interest" description="Disordered" evidence="1">
    <location>
        <begin position="1"/>
        <end position="29"/>
    </location>
</feature>
<reference evidence="2" key="1">
    <citation type="journal article" date="2020" name="Fungal Divers.">
        <title>Resolving the Mortierellaceae phylogeny through synthesis of multi-gene phylogenetics and phylogenomics.</title>
        <authorList>
            <person name="Vandepol N."/>
            <person name="Liber J."/>
            <person name="Desiro A."/>
            <person name="Na H."/>
            <person name="Kennedy M."/>
            <person name="Barry K."/>
            <person name="Grigoriev I.V."/>
            <person name="Miller A.N."/>
            <person name="O'Donnell K."/>
            <person name="Stajich J.E."/>
            <person name="Bonito G."/>
        </authorList>
    </citation>
    <scope>NUCLEOTIDE SEQUENCE</scope>
    <source>
        <strain evidence="2">KOD1015</strain>
    </source>
</reference>
<dbReference type="GO" id="GO:0005634">
    <property type="term" value="C:nucleus"/>
    <property type="evidence" value="ECO:0007669"/>
    <property type="project" value="TreeGrafter"/>
</dbReference>
<feature type="compositionally biased region" description="Polar residues" evidence="1">
    <location>
        <begin position="757"/>
        <end position="771"/>
    </location>
</feature>
<name>A0A9P6G1H3_9FUNG</name>
<feature type="compositionally biased region" description="Polar residues" evidence="1">
    <location>
        <begin position="834"/>
        <end position="851"/>
    </location>
</feature>